<evidence type="ECO:0000256" key="4">
    <source>
        <dbReference type="PROSITE-ProRule" id="PRU00433"/>
    </source>
</evidence>
<evidence type="ECO:0000313" key="7">
    <source>
        <dbReference type="EMBL" id="SNC76033.1"/>
    </source>
</evidence>
<gene>
    <name evidence="7" type="ORF">SAMN06265337_3178</name>
</gene>
<sequence>MSASLILLRLHLLVVLAFLAFFAFKAALLLLNRHEQLRTVRARSRVADSVLGLLILFSGGLLLAYYPGTTPGWLWLKLGLVLVLLPLAIAAMRRQNKPGVVLTLLGFFYVYGLAETGSLSLQRPAAPASYAVTPGLAESTATPDPEAPARLVDDSTSANTIAAVAAAADAAENADAPDAALTAGKAIFTQRCTPCHGADGRLGLNGARDLTKSNLNAAGRVYMVTNGSLSKKMPSFQQQLTEAQIQQVVAYSLTLR</sequence>
<feature type="transmembrane region" description="Helical" evidence="5">
    <location>
        <begin position="72"/>
        <end position="91"/>
    </location>
</feature>
<dbReference type="AlphaFoldDB" id="A0A212UCX5"/>
<evidence type="ECO:0000313" key="8">
    <source>
        <dbReference type="Proteomes" id="UP000198131"/>
    </source>
</evidence>
<name>A0A212UCX5_9BACT</name>
<dbReference type="GO" id="GO:0009055">
    <property type="term" value="F:electron transfer activity"/>
    <property type="evidence" value="ECO:0007669"/>
    <property type="project" value="InterPro"/>
</dbReference>
<dbReference type="PROSITE" id="PS51007">
    <property type="entry name" value="CYTC"/>
    <property type="match status" value="1"/>
</dbReference>
<dbReference type="Proteomes" id="UP000198131">
    <property type="component" value="Unassembled WGS sequence"/>
</dbReference>
<feature type="transmembrane region" description="Helical" evidence="5">
    <location>
        <begin position="6"/>
        <end position="28"/>
    </location>
</feature>
<dbReference type="OrthoDB" id="9811395at2"/>
<feature type="transmembrane region" description="Helical" evidence="5">
    <location>
        <begin position="98"/>
        <end position="114"/>
    </location>
</feature>
<protein>
    <submittedName>
        <fullName evidence="7">Invasion gene expression up-regulator, SirB</fullName>
    </submittedName>
</protein>
<evidence type="ECO:0000256" key="2">
    <source>
        <dbReference type="ARBA" id="ARBA00022723"/>
    </source>
</evidence>
<dbReference type="Pfam" id="PF13442">
    <property type="entry name" value="Cytochrome_CBB3"/>
    <property type="match status" value="1"/>
</dbReference>
<evidence type="ECO:0000256" key="3">
    <source>
        <dbReference type="ARBA" id="ARBA00023004"/>
    </source>
</evidence>
<feature type="transmembrane region" description="Helical" evidence="5">
    <location>
        <begin position="49"/>
        <end position="66"/>
    </location>
</feature>
<keyword evidence="5" id="KW-0472">Membrane</keyword>
<keyword evidence="2 4" id="KW-0479">Metal-binding</keyword>
<keyword evidence="1 4" id="KW-0349">Heme</keyword>
<dbReference type="InterPro" id="IPR009056">
    <property type="entry name" value="Cyt_c-like_dom"/>
</dbReference>
<dbReference type="GO" id="GO:0046872">
    <property type="term" value="F:metal ion binding"/>
    <property type="evidence" value="ECO:0007669"/>
    <property type="project" value="UniProtKB-KW"/>
</dbReference>
<organism evidence="7 8">
    <name type="scientific">Hymenobacter gelipurpurascens</name>
    <dbReference type="NCBI Taxonomy" id="89968"/>
    <lineage>
        <taxon>Bacteria</taxon>
        <taxon>Pseudomonadati</taxon>
        <taxon>Bacteroidota</taxon>
        <taxon>Cytophagia</taxon>
        <taxon>Cytophagales</taxon>
        <taxon>Hymenobacteraceae</taxon>
        <taxon>Hymenobacter</taxon>
    </lineage>
</organism>
<dbReference type="InterPro" id="IPR050597">
    <property type="entry name" value="Cytochrome_c_Oxidase_Subunit"/>
</dbReference>
<dbReference type="SUPFAM" id="SSF46626">
    <property type="entry name" value="Cytochrome c"/>
    <property type="match status" value="1"/>
</dbReference>
<dbReference type="RefSeq" id="WP_088844467.1">
    <property type="nucleotide sequence ID" value="NZ_FYEW01000002.1"/>
</dbReference>
<keyword evidence="5" id="KW-1133">Transmembrane helix</keyword>
<dbReference type="PANTHER" id="PTHR33751:SF1">
    <property type="entry name" value="CBB3-TYPE CYTOCHROME C OXIDASE SUBUNIT FIXP"/>
    <property type="match status" value="1"/>
</dbReference>
<dbReference type="GO" id="GO:0020037">
    <property type="term" value="F:heme binding"/>
    <property type="evidence" value="ECO:0007669"/>
    <property type="project" value="InterPro"/>
</dbReference>
<evidence type="ECO:0000259" key="6">
    <source>
        <dbReference type="PROSITE" id="PS51007"/>
    </source>
</evidence>
<dbReference type="InterPro" id="IPR036909">
    <property type="entry name" value="Cyt_c-like_dom_sf"/>
</dbReference>
<feature type="domain" description="Cytochrome c" evidence="6">
    <location>
        <begin position="179"/>
        <end position="256"/>
    </location>
</feature>
<evidence type="ECO:0000256" key="5">
    <source>
        <dbReference type="SAM" id="Phobius"/>
    </source>
</evidence>
<keyword evidence="3 4" id="KW-0408">Iron</keyword>
<accession>A0A212UCX5</accession>
<dbReference type="Gene3D" id="1.10.760.10">
    <property type="entry name" value="Cytochrome c-like domain"/>
    <property type="match status" value="1"/>
</dbReference>
<proteinExistence type="predicted"/>
<keyword evidence="8" id="KW-1185">Reference proteome</keyword>
<dbReference type="PANTHER" id="PTHR33751">
    <property type="entry name" value="CBB3-TYPE CYTOCHROME C OXIDASE SUBUNIT FIXP"/>
    <property type="match status" value="1"/>
</dbReference>
<evidence type="ECO:0000256" key="1">
    <source>
        <dbReference type="ARBA" id="ARBA00022617"/>
    </source>
</evidence>
<reference evidence="8" key="1">
    <citation type="submission" date="2017-06" db="EMBL/GenBank/DDBJ databases">
        <authorList>
            <person name="Varghese N."/>
            <person name="Submissions S."/>
        </authorList>
    </citation>
    <scope>NUCLEOTIDE SEQUENCE [LARGE SCALE GENOMIC DNA]</scope>
    <source>
        <strain evidence="8">DSM 11116</strain>
    </source>
</reference>
<keyword evidence="5" id="KW-0812">Transmembrane</keyword>
<dbReference type="EMBL" id="FYEW01000002">
    <property type="protein sequence ID" value="SNC76033.1"/>
    <property type="molecule type" value="Genomic_DNA"/>
</dbReference>